<dbReference type="Proteomes" id="UP000694411">
    <property type="component" value="Unassembled WGS sequence"/>
</dbReference>
<protein>
    <submittedName>
        <fullName evidence="1">Uncharacterized protein</fullName>
    </submittedName>
</protein>
<sequence length="58" mass="6643">MTRARTPTFLPRRQMELLTFPHPGNMTALKTTLRTLSQLSMEWMESKSLRGSGCRTST</sequence>
<evidence type="ECO:0000313" key="2">
    <source>
        <dbReference type="Proteomes" id="UP000694411"/>
    </source>
</evidence>
<accession>A0A8D2K031</accession>
<reference evidence="1" key="2">
    <citation type="submission" date="2025-09" db="UniProtKB">
        <authorList>
            <consortium name="Ensembl"/>
        </authorList>
    </citation>
    <scope>IDENTIFICATION</scope>
</reference>
<dbReference type="AlphaFoldDB" id="A0A8D2K031"/>
<organism evidence="1 2">
    <name type="scientific">Theropithecus gelada</name>
    <name type="common">Gelada baboon</name>
    <dbReference type="NCBI Taxonomy" id="9565"/>
    <lineage>
        <taxon>Eukaryota</taxon>
        <taxon>Metazoa</taxon>
        <taxon>Chordata</taxon>
        <taxon>Craniata</taxon>
        <taxon>Vertebrata</taxon>
        <taxon>Euteleostomi</taxon>
        <taxon>Mammalia</taxon>
        <taxon>Eutheria</taxon>
        <taxon>Euarchontoglires</taxon>
        <taxon>Primates</taxon>
        <taxon>Haplorrhini</taxon>
        <taxon>Catarrhini</taxon>
        <taxon>Cercopithecidae</taxon>
        <taxon>Cercopithecinae</taxon>
        <taxon>Theropithecus</taxon>
    </lineage>
</organism>
<name>A0A8D2K031_THEGE</name>
<dbReference type="Ensembl" id="ENSTGET00000017039.1">
    <property type="protein sequence ID" value="ENSTGEP00000014213.1"/>
    <property type="gene ID" value="ENSTGEG00000011538.1"/>
</dbReference>
<proteinExistence type="predicted"/>
<evidence type="ECO:0000313" key="1">
    <source>
        <dbReference type="Ensembl" id="ENSTGEP00000014213.1"/>
    </source>
</evidence>
<reference evidence="1" key="1">
    <citation type="submission" date="2025-08" db="UniProtKB">
        <authorList>
            <consortium name="Ensembl"/>
        </authorList>
    </citation>
    <scope>IDENTIFICATION</scope>
</reference>
<keyword evidence="2" id="KW-1185">Reference proteome</keyword>